<organism evidence="1 2">
    <name type="scientific">Rhizobium leguminosarum bv. trifolii (strain WSM1325)</name>
    <dbReference type="NCBI Taxonomy" id="395491"/>
    <lineage>
        <taxon>Bacteria</taxon>
        <taxon>Pseudomonadati</taxon>
        <taxon>Pseudomonadota</taxon>
        <taxon>Alphaproteobacteria</taxon>
        <taxon>Hyphomicrobiales</taxon>
        <taxon>Rhizobiaceae</taxon>
        <taxon>Rhizobium/Agrobacterium group</taxon>
        <taxon>Rhizobium</taxon>
    </lineage>
</organism>
<dbReference type="HOGENOM" id="CLU_2737290_0_0_5"/>
<protein>
    <submittedName>
        <fullName evidence="1">Uncharacterized protein</fullName>
    </submittedName>
</protein>
<reference evidence="1 2" key="1">
    <citation type="journal article" date="2010" name="Stand. Genomic Sci.">
        <title>Complete genome sequence of Rhizobium leguminosarum bv. trifolii strain WSM1325, an effective microsymbiont of annual Mediterranean clovers.</title>
        <authorList>
            <person name="Reeve W."/>
            <person name="O'Hara G."/>
            <person name="Chain P."/>
            <person name="Ardley J."/>
            <person name="Brau L."/>
            <person name="Nandesena K."/>
            <person name="Tiwari R."/>
            <person name="Copeland A."/>
            <person name="Nolan M."/>
            <person name="Han C."/>
            <person name="Brettin T."/>
            <person name="Land M."/>
            <person name="Ovchinikova G."/>
            <person name="Ivanova N."/>
            <person name="Mavromatis K."/>
            <person name="Markowitz V."/>
            <person name="Kyrpides N."/>
            <person name="Melino V."/>
            <person name="Denton M."/>
            <person name="Yates R."/>
            <person name="Howieson J."/>
        </authorList>
    </citation>
    <scope>NUCLEOTIDE SEQUENCE [LARGE SCALE GENOMIC DNA]</scope>
    <source>
        <strain evidence="2">WSM1325</strain>
        <plasmid evidence="2">Plasmid pR132503</plasmid>
    </source>
</reference>
<name>C6B9F6_RHILS</name>
<geneLocation type="plasmid" evidence="1 2">
    <name>pR132503</name>
</geneLocation>
<evidence type="ECO:0000313" key="1">
    <source>
        <dbReference type="EMBL" id="ACS60544.1"/>
    </source>
</evidence>
<proteinExistence type="predicted"/>
<accession>C6B9F6</accession>
<dbReference type="AlphaFoldDB" id="C6B9F6"/>
<keyword evidence="1" id="KW-0614">Plasmid</keyword>
<dbReference type="EMBL" id="CP001625">
    <property type="protein sequence ID" value="ACS60544.1"/>
    <property type="molecule type" value="Genomic_DNA"/>
</dbReference>
<dbReference type="KEGG" id="rlg:Rleg_5751"/>
<evidence type="ECO:0000313" key="2">
    <source>
        <dbReference type="Proteomes" id="UP000002256"/>
    </source>
</evidence>
<gene>
    <name evidence="1" type="ordered locus">Rleg_5751</name>
</gene>
<dbReference type="Proteomes" id="UP000002256">
    <property type="component" value="Plasmid pR132503"/>
</dbReference>
<sequence length="71" mass="8268">MRLIGIVNWPVVARSMIFCRMDVTYALDRYTVFEEQYNAGVELMKSVDLMYQTMLAELPALVRCYASRARP</sequence>